<evidence type="ECO:0000313" key="3">
    <source>
        <dbReference type="Proteomes" id="UP000322873"/>
    </source>
</evidence>
<organism evidence="2 3">
    <name type="scientific">Monilinia fructicola</name>
    <name type="common">Brown rot fungus</name>
    <name type="synonym">Ciboria fructicola</name>
    <dbReference type="NCBI Taxonomy" id="38448"/>
    <lineage>
        <taxon>Eukaryota</taxon>
        <taxon>Fungi</taxon>
        <taxon>Dikarya</taxon>
        <taxon>Ascomycota</taxon>
        <taxon>Pezizomycotina</taxon>
        <taxon>Leotiomycetes</taxon>
        <taxon>Helotiales</taxon>
        <taxon>Sclerotiniaceae</taxon>
        <taxon>Monilinia</taxon>
    </lineage>
</organism>
<keyword evidence="1" id="KW-0812">Transmembrane</keyword>
<dbReference type="AlphaFoldDB" id="A0A5M9JL89"/>
<accession>A0A5M9JL89</accession>
<evidence type="ECO:0000256" key="1">
    <source>
        <dbReference type="SAM" id="Phobius"/>
    </source>
</evidence>
<keyword evidence="1" id="KW-0472">Membrane</keyword>
<evidence type="ECO:0000313" key="2">
    <source>
        <dbReference type="EMBL" id="KAA8567815.1"/>
    </source>
</evidence>
<dbReference type="EMBL" id="VICG01000010">
    <property type="protein sequence ID" value="KAA8567815.1"/>
    <property type="molecule type" value="Genomic_DNA"/>
</dbReference>
<keyword evidence="1" id="KW-1133">Transmembrane helix</keyword>
<dbReference type="Proteomes" id="UP000322873">
    <property type="component" value="Unassembled WGS sequence"/>
</dbReference>
<name>A0A5M9JL89_MONFR</name>
<gene>
    <name evidence="2" type="ORF">EYC84_008270</name>
</gene>
<proteinExistence type="predicted"/>
<comment type="caution">
    <text evidence="2">The sequence shown here is derived from an EMBL/GenBank/DDBJ whole genome shotgun (WGS) entry which is preliminary data.</text>
</comment>
<keyword evidence="3" id="KW-1185">Reference proteome</keyword>
<feature type="transmembrane region" description="Helical" evidence="1">
    <location>
        <begin position="88"/>
        <end position="107"/>
    </location>
</feature>
<reference evidence="2 3" key="1">
    <citation type="submission" date="2019-06" db="EMBL/GenBank/DDBJ databases">
        <title>Genome Sequence of the Brown Rot Fungal Pathogen Monilinia fructicola.</title>
        <authorList>
            <person name="De Miccolis Angelini R.M."/>
            <person name="Landi L."/>
            <person name="Abate D."/>
            <person name="Pollastro S."/>
            <person name="Romanazzi G."/>
            <person name="Faretra F."/>
        </authorList>
    </citation>
    <scope>NUCLEOTIDE SEQUENCE [LARGE SCALE GENOMIC DNA]</scope>
    <source>
        <strain evidence="2 3">Mfrc123</strain>
    </source>
</reference>
<sequence>MEIEFLTSSCAGGDAGPEKTGIHHYYLISHARRKLVMHQGSESVVLHTNYEIQMRGSWEFELSTMIPIVTASEWFKGVFFRYGSSSTIWVVLLISLLYSGVIYGWIFR</sequence>
<protein>
    <submittedName>
        <fullName evidence="2">Uncharacterized protein</fullName>
    </submittedName>
</protein>